<evidence type="ECO:0000256" key="1">
    <source>
        <dbReference type="SAM" id="MobiDB-lite"/>
    </source>
</evidence>
<feature type="compositionally biased region" description="Polar residues" evidence="1">
    <location>
        <begin position="236"/>
        <end position="246"/>
    </location>
</feature>
<feature type="compositionally biased region" description="Polar residues" evidence="1">
    <location>
        <begin position="148"/>
        <end position="159"/>
    </location>
</feature>
<feature type="compositionally biased region" description="Acidic residues" evidence="1">
    <location>
        <begin position="97"/>
        <end position="117"/>
    </location>
</feature>
<proteinExistence type="predicted"/>
<keyword evidence="2" id="KW-1185">Reference proteome</keyword>
<feature type="compositionally biased region" description="Polar residues" evidence="1">
    <location>
        <begin position="128"/>
        <end position="139"/>
    </location>
</feature>
<evidence type="ECO:0000313" key="2">
    <source>
        <dbReference type="Proteomes" id="UP000694888"/>
    </source>
</evidence>
<dbReference type="Proteomes" id="UP000694888">
    <property type="component" value="Unplaced"/>
</dbReference>
<organism evidence="2 3">
    <name type="scientific">Aplysia californica</name>
    <name type="common">California sea hare</name>
    <dbReference type="NCBI Taxonomy" id="6500"/>
    <lineage>
        <taxon>Eukaryota</taxon>
        <taxon>Metazoa</taxon>
        <taxon>Spiralia</taxon>
        <taxon>Lophotrochozoa</taxon>
        <taxon>Mollusca</taxon>
        <taxon>Gastropoda</taxon>
        <taxon>Heterobranchia</taxon>
        <taxon>Euthyneura</taxon>
        <taxon>Tectipleura</taxon>
        <taxon>Aplysiida</taxon>
        <taxon>Aplysioidea</taxon>
        <taxon>Aplysiidae</taxon>
        <taxon>Aplysia</taxon>
    </lineage>
</organism>
<protein>
    <submittedName>
        <fullName evidence="3">Uncharacterized protein LOC101859748</fullName>
    </submittedName>
</protein>
<feature type="compositionally biased region" description="Polar residues" evidence="1">
    <location>
        <begin position="167"/>
        <end position="188"/>
    </location>
</feature>
<reference evidence="3" key="1">
    <citation type="submission" date="2025-08" db="UniProtKB">
        <authorList>
            <consortium name="RefSeq"/>
        </authorList>
    </citation>
    <scope>IDENTIFICATION</scope>
</reference>
<feature type="compositionally biased region" description="Low complexity" evidence="1">
    <location>
        <begin position="197"/>
        <end position="211"/>
    </location>
</feature>
<gene>
    <name evidence="3" type="primary">LOC101859748</name>
</gene>
<sequence length="292" mass="31201">MADGQRFKFKVPKFLQKKSGNKSYKALATKDKTGESADPGNSSRNNGGNVTETSGKKLQRLQSLESLKQAGFSMKDKLSKASSTELLPQTEKLLDGDGSDSDDLQDAEKSTDDDECSNVEMMKEDKSTTTISANETGNDNFRLDLDNGGTSNAETTSALDSGKFTDDSGNISDASAVGATNTSSSDSGLSEKHSAEEGSSGSSVESGEQPSATGYRGRKRKMLLQIFEEEPESSSEYDAPSTSGTSVMEHEPFDDVATAADLDWERENAGMELSELPSAPIEEDDGKSKDFK</sequence>
<accession>A0ABM1AD34</accession>
<name>A0ABM1AD34_APLCA</name>
<evidence type="ECO:0000313" key="3">
    <source>
        <dbReference type="RefSeq" id="XP_012945402.1"/>
    </source>
</evidence>
<dbReference type="RefSeq" id="XP_012945402.1">
    <property type="nucleotide sequence ID" value="XM_013089948.2"/>
</dbReference>
<feature type="region of interest" description="Disordered" evidence="1">
    <location>
        <begin position="20"/>
        <end position="60"/>
    </location>
</feature>
<feature type="compositionally biased region" description="Polar residues" evidence="1">
    <location>
        <begin position="39"/>
        <end position="53"/>
    </location>
</feature>
<feature type="region of interest" description="Disordered" evidence="1">
    <location>
        <begin position="73"/>
        <end position="292"/>
    </location>
</feature>
<dbReference type="GeneID" id="101859748"/>